<gene>
    <name evidence="1" type="ORF">SCLCIDRAFT_1209205</name>
</gene>
<organism evidence="1 2">
    <name type="scientific">Scleroderma citrinum Foug A</name>
    <dbReference type="NCBI Taxonomy" id="1036808"/>
    <lineage>
        <taxon>Eukaryota</taxon>
        <taxon>Fungi</taxon>
        <taxon>Dikarya</taxon>
        <taxon>Basidiomycota</taxon>
        <taxon>Agaricomycotina</taxon>
        <taxon>Agaricomycetes</taxon>
        <taxon>Agaricomycetidae</taxon>
        <taxon>Boletales</taxon>
        <taxon>Sclerodermatineae</taxon>
        <taxon>Sclerodermataceae</taxon>
        <taxon>Scleroderma</taxon>
    </lineage>
</organism>
<proteinExistence type="predicted"/>
<reference evidence="1 2" key="1">
    <citation type="submission" date="2014-04" db="EMBL/GenBank/DDBJ databases">
        <authorList>
            <consortium name="DOE Joint Genome Institute"/>
            <person name="Kuo A."/>
            <person name="Kohler A."/>
            <person name="Nagy L.G."/>
            <person name="Floudas D."/>
            <person name="Copeland A."/>
            <person name="Barry K.W."/>
            <person name="Cichocki N."/>
            <person name="Veneault-Fourrey C."/>
            <person name="LaButti K."/>
            <person name="Lindquist E.A."/>
            <person name="Lipzen A."/>
            <person name="Lundell T."/>
            <person name="Morin E."/>
            <person name="Murat C."/>
            <person name="Sun H."/>
            <person name="Tunlid A."/>
            <person name="Henrissat B."/>
            <person name="Grigoriev I.V."/>
            <person name="Hibbett D.S."/>
            <person name="Martin F."/>
            <person name="Nordberg H.P."/>
            <person name="Cantor M.N."/>
            <person name="Hua S.X."/>
        </authorList>
    </citation>
    <scope>NUCLEOTIDE SEQUENCE [LARGE SCALE GENOMIC DNA]</scope>
    <source>
        <strain evidence="1 2">Foug A</strain>
    </source>
</reference>
<dbReference type="EMBL" id="KN822009">
    <property type="protein sequence ID" value="KIM68382.1"/>
    <property type="molecule type" value="Genomic_DNA"/>
</dbReference>
<keyword evidence="2" id="KW-1185">Reference proteome</keyword>
<name>A0A0C3ATU5_9AGAM</name>
<dbReference type="HOGENOM" id="CLU_3033733_0_0_1"/>
<dbReference type="Proteomes" id="UP000053989">
    <property type="component" value="Unassembled WGS sequence"/>
</dbReference>
<protein>
    <submittedName>
        <fullName evidence="1">Uncharacterized protein</fullName>
    </submittedName>
</protein>
<evidence type="ECO:0000313" key="2">
    <source>
        <dbReference type="Proteomes" id="UP000053989"/>
    </source>
</evidence>
<accession>A0A0C3ATU5</accession>
<dbReference type="InParanoid" id="A0A0C3ATU5"/>
<reference evidence="2" key="2">
    <citation type="submission" date="2015-01" db="EMBL/GenBank/DDBJ databases">
        <title>Evolutionary Origins and Diversification of the Mycorrhizal Mutualists.</title>
        <authorList>
            <consortium name="DOE Joint Genome Institute"/>
            <consortium name="Mycorrhizal Genomics Consortium"/>
            <person name="Kohler A."/>
            <person name="Kuo A."/>
            <person name="Nagy L.G."/>
            <person name="Floudas D."/>
            <person name="Copeland A."/>
            <person name="Barry K.W."/>
            <person name="Cichocki N."/>
            <person name="Veneault-Fourrey C."/>
            <person name="LaButti K."/>
            <person name="Lindquist E.A."/>
            <person name="Lipzen A."/>
            <person name="Lundell T."/>
            <person name="Morin E."/>
            <person name="Murat C."/>
            <person name="Riley R."/>
            <person name="Ohm R."/>
            <person name="Sun H."/>
            <person name="Tunlid A."/>
            <person name="Henrissat B."/>
            <person name="Grigoriev I.V."/>
            <person name="Hibbett D.S."/>
            <person name="Martin F."/>
        </authorList>
    </citation>
    <scope>NUCLEOTIDE SEQUENCE [LARGE SCALE GENOMIC DNA]</scope>
    <source>
        <strain evidence="2">Foug A</strain>
    </source>
</reference>
<sequence>MRSSNGESLDARRRWKAVCTEILLAADICVEERIRDQGDPGTVLNYPIPMDRSQL</sequence>
<evidence type="ECO:0000313" key="1">
    <source>
        <dbReference type="EMBL" id="KIM68382.1"/>
    </source>
</evidence>
<dbReference type="AlphaFoldDB" id="A0A0C3ATU5"/>